<dbReference type="EMBL" id="BSUZ01000001">
    <property type="protein sequence ID" value="GMA84852.1"/>
    <property type="molecule type" value="Genomic_DNA"/>
</dbReference>
<feature type="compositionally biased region" description="Basic residues" evidence="1">
    <location>
        <begin position="49"/>
        <end position="64"/>
    </location>
</feature>
<evidence type="ECO:0000313" key="3">
    <source>
        <dbReference type="Proteomes" id="UP001157017"/>
    </source>
</evidence>
<dbReference type="Proteomes" id="UP001157017">
    <property type="component" value="Unassembled WGS sequence"/>
</dbReference>
<organism evidence="2 3">
    <name type="scientific">Angustibacter aerolatus</name>
    <dbReference type="NCBI Taxonomy" id="1162965"/>
    <lineage>
        <taxon>Bacteria</taxon>
        <taxon>Bacillati</taxon>
        <taxon>Actinomycetota</taxon>
        <taxon>Actinomycetes</taxon>
        <taxon>Kineosporiales</taxon>
        <taxon>Kineosporiaceae</taxon>
    </lineage>
</organism>
<evidence type="ECO:0000313" key="2">
    <source>
        <dbReference type="EMBL" id="GMA84852.1"/>
    </source>
</evidence>
<comment type="caution">
    <text evidence="2">The sequence shown here is derived from an EMBL/GenBank/DDBJ whole genome shotgun (WGS) entry which is preliminary data.</text>
</comment>
<evidence type="ECO:0000256" key="1">
    <source>
        <dbReference type="SAM" id="MobiDB-lite"/>
    </source>
</evidence>
<name>A0ABQ6J9K7_9ACTN</name>
<reference evidence="3" key="1">
    <citation type="journal article" date="2019" name="Int. J. Syst. Evol. Microbiol.">
        <title>The Global Catalogue of Microorganisms (GCM) 10K type strain sequencing project: providing services to taxonomists for standard genome sequencing and annotation.</title>
        <authorList>
            <consortium name="The Broad Institute Genomics Platform"/>
            <consortium name="The Broad Institute Genome Sequencing Center for Infectious Disease"/>
            <person name="Wu L."/>
            <person name="Ma J."/>
        </authorList>
    </citation>
    <scope>NUCLEOTIDE SEQUENCE [LARGE SCALE GENOMIC DNA]</scope>
    <source>
        <strain evidence="3">NBRC 108730</strain>
    </source>
</reference>
<gene>
    <name evidence="2" type="ORF">GCM10025868_01020</name>
</gene>
<feature type="region of interest" description="Disordered" evidence="1">
    <location>
        <begin position="39"/>
        <end position="73"/>
    </location>
</feature>
<keyword evidence="3" id="KW-1185">Reference proteome</keyword>
<accession>A0ABQ6J9K7</accession>
<proteinExistence type="predicted"/>
<sequence length="73" mass="7842">MLDLYRDRVGHLSHDALVEALAWAEAATTVMLHVTRHVTVPDDEPAAAARRRGPRRGAPGHRRPERAGAGAAG</sequence>
<protein>
    <submittedName>
        <fullName evidence="2">Uncharacterized protein</fullName>
    </submittedName>
</protein>